<keyword evidence="1" id="KW-0732">Signal</keyword>
<evidence type="ECO:0000313" key="2">
    <source>
        <dbReference type="EMBL" id="SFC26617.1"/>
    </source>
</evidence>
<dbReference type="STRING" id="1122252.SAMN05660443_1983"/>
<reference evidence="2 3" key="1">
    <citation type="submission" date="2016-10" db="EMBL/GenBank/DDBJ databases">
        <authorList>
            <person name="de Groot N.N."/>
        </authorList>
    </citation>
    <scope>NUCLEOTIDE SEQUENCE [LARGE SCALE GENOMIC DNA]</scope>
    <source>
        <strain evidence="2 3">DSM 18438</strain>
    </source>
</reference>
<dbReference type="EMBL" id="FOLH01000004">
    <property type="protein sequence ID" value="SFC26617.1"/>
    <property type="molecule type" value="Genomic_DNA"/>
</dbReference>
<protein>
    <submittedName>
        <fullName evidence="2">Uncharacterized protein</fullName>
    </submittedName>
</protein>
<dbReference type="RefSeq" id="WP_091962822.1">
    <property type="nucleotide sequence ID" value="NZ_FOLH01000004.1"/>
</dbReference>
<sequence length="151" mass="17347">MTFRLFLLALCLLAFSSTSIASTQSEGFHDPLEHRLTLIKSRLMMTREHFAYFDGFELQQSASVEANNLIRALQYSLCPLNDDQQQVRLHRIETFGIFLRMVSLAEGWRPELPESVPANQFMGLRLLKACQDGQHYRVLEAALELVDDQKT</sequence>
<evidence type="ECO:0000256" key="1">
    <source>
        <dbReference type="SAM" id="SignalP"/>
    </source>
</evidence>
<gene>
    <name evidence="2" type="ORF">SAMN05660443_1983</name>
</gene>
<accession>A0A1I1HRA0</accession>
<dbReference type="AlphaFoldDB" id="A0A1I1HRA0"/>
<name>A0A1I1HRA0_9GAMM</name>
<dbReference type="OrthoDB" id="6120574at2"/>
<evidence type="ECO:0000313" key="3">
    <source>
        <dbReference type="Proteomes" id="UP000199058"/>
    </source>
</evidence>
<keyword evidence="3" id="KW-1185">Reference proteome</keyword>
<dbReference type="Proteomes" id="UP000199058">
    <property type="component" value="Unassembled WGS sequence"/>
</dbReference>
<feature type="signal peptide" evidence="1">
    <location>
        <begin position="1"/>
        <end position="21"/>
    </location>
</feature>
<feature type="chain" id="PRO_5011515005" evidence="1">
    <location>
        <begin position="22"/>
        <end position="151"/>
    </location>
</feature>
<organism evidence="2 3">
    <name type="scientific">Marinospirillum celere</name>
    <dbReference type="NCBI Taxonomy" id="1122252"/>
    <lineage>
        <taxon>Bacteria</taxon>
        <taxon>Pseudomonadati</taxon>
        <taxon>Pseudomonadota</taxon>
        <taxon>Gammaproteobacteria</taxon>
        <taxon>Oceanospirillales</taxon>
        <taxon>Oceanospirillaceae</taxon>
        <taxon>Marinospirillum</taxon>
    </lineage>
</organism>
<proteinExistence type="predicted"/>